<gene>
    <name evidence="2" type="ORF">ARMGADRAFT_1088251</name>
</gene>
<evidence type="ECO:0000313" key="3">
    <source>
        <dbReference type="Proteomes" id="UP000217790"/>
    </source>
</evidence>
<feature type="signal peptide" evidence="1">
    <location>
        <begin position="1"/>
        <end position="20"/>
    </location>
</feature>
<evidence type="ECO:0000256" key="1">
    <source>
        <dbReference type="SAM" id="SignalP"/>
    </source>
</evidence>
<reference evidence="3" key="1">
    <citation type="journal article" date="2017" name="Nat. Ecol. Evol.">
        <title>Genome expansion and lineage-specific genetic innovations in the forest pathogenic fungi Armillaria.</title>
        <authorList>
            <person name="Sipos G."/>
            <person name="Prasanna A.N."/>
            <person name="Walter M.C."/>
            <person name="O'Connor E."/>
            <person name="Balint B."/>
            <person name="Krizsan K."/>
            <person name="Kiss B."/>
            <person name="Hess J."/>
            <person name="Varga T."/>
            <person name="Slot J."/>
            <person name="Riley R."/>
            <person name="Boka B."/>
            <person name="Rigling D."/>
            <person name="Barry K."/>
            <person name="Lee J."/>
            <person name="Mihaltcheva S."/>
            <person name="LaButti K."/>
            <person name="Lipzen A."/>
            <person name="Waldron R."/>
            <person name="Moloney N.M."/>
            <person name="Sperisen C."/>
            <person name="Kredics L."/>
            <person name="Vagvoelgyi C."/>
            <person name="Patrignani A."/>
            <person name="Fitzpatrick D."/>
            <person name="Nagy I."/>
            <person name="Doyle S."/>
            <person name="Anderson J.B."/>
            <person name="Grigoriev I.V."/>
            <person name="Gueldener U."/>
            <person name="Muensterkoetter M."/>
            <person name="Nagy L.G."/>
        </authorList>
    </citation>
    <scope>NUCLEOTIDE SEQUENCE [LARGE SCALE GENOMIC DNA]</scope>
    <source>
        <strain evidence="3">Ar21-2</strain>
    </source>
</reference>
<dbReference type="Proteomes" id="UP000217790">
    <property type="component" value="Unassembled WGS sequence"/>
</dbReference>
<dbReference type="InParanoid" id="A0A2H3CN83"/>
<keyword evidence="1" id="KW-0732">Signal</keyword>
<dbReference type="AlphaFoldDB" id="A0A2H3CN83"/>
<proteinExistence type="predicted"/>
<organism evidence="2 3">
    <name type="scientific">Armillaria gallica</name>
    <name type="common">Bulbous honey fungus</name>
    <name type="synonym">Armillaria bulbosa</name>
    <dbReference type="NCBI Taxonomy" id="47427"/>
    <lineage>
        <taxon>Eukaryota</taxon>
        <taxon>Fungi</taxon>
        <taxon>Dikarya</taxon>
        <taxon>Basidiomycota</taxon>
        <taxon>Agaricomycotina</taxon>
        <taxon>Agaricomycetes</taxon>
        <taxon>Agaricomycetidae</taxon>
        <taxon>Agaricales</taxon>
        <taxon>Marasmiineae</taxon>
        <taxon>Physalacriaceae</taxon>
        <taxon>Armillaria</taxon>
    </lineage>
</organism>
<feature type="chain" id="PRO_5013715884" evidence="1">
    <location>
        <begin position="21"/>
        <end position="95"/>
    </location>
</feature>
<dbReference type="OrthoDB" id="10485512at2759"/>
<evidence type="ECO:0000313" key="2">
    <source>
        <dbReference type="EMBL" id="PBK84485.1"/>
    </source>
</evidence>
<dbReference type="PROSITE" id="PS51257">
    <property type="entry name" value="PROKAR_LIPOPROTEIN"/>
    <property type="match status" value="1"/>
</dbReference>
<accession>A0A2H3CN83</accession>
<protein>
    <submittedName>
        <fullName evidence="2">Uncharacterized protein</fullName>
    </submittedName>
</protein>
<keyword evidence="3" id="KW-1185">Reference proteome</keyword>
<name>A0A2H3CN83_ARMGA</name>
<dbReference type="EMBL" id="KZ293697">
    <property type="protein sequence ID" value="PBK84485.1"/>
    <property type="molecule type" value="Genomic_DNA"/>
</dbReference>
<sequence>MSGPMRIGYLILALSSPLFGACKTSLRILHTQSYNATVGEEIVNDTREKTQSQSDSVGIASEQQGRHHLNFPLEIEPKKQLGSGGFAGKFPCLGV</sequence>